<dbReference type="GO" id="GO:0005524">
    <property type="term" value="F:ATP binding"/>
    <property type="evidence" value="ECO:0007669"/>
    <property type="project" value="UniProtKB-KW"/>
</dbReference>
<dbReference type="InterPro" id="IPR003593">
    <property type="entry name" value="AAA+_ATPase"/>
</dbReference>
<dbReference type="PANTHER" id="PTHR42855">
    <property type="entry name" value="ABC TRANSPORTER ATP-BINDING SUBUNIT"/>
    <property type="match status" value="1"/>
</dbReference>
<name>A0A074M5M6_9BACL</name>
<keyword evidence="3" id="KW-0175">Coiled coil</keyword>
<feature type="domain" description="ABC transporter" evidence="4">
    <location>
        <begin position="304"/>
        <end position="516"/>
    </location>
</feature>
<dbReference type="Pfam" id="PF12848">
    <property type="entry name" value="ABC_tran_Xtn"/>
    <property type="match status" value="1"/>
</dbReference>
<keyword evidence="1" id="KW-0547">Nucleotide-binding</keyword>
<dbReference type="EMBL" id="JMIR01000040">
    <property type="protein sequence ID" value="KEO81307.1"/>
    <property type="molecule type" value="Genomic_DNA"/>
</dbReference>
<reference evidence="5 6" key="1">
    <citation type="journal article" date="2013" name="Int. J. Syst. Evol. Microbiol.">
        <title>Tumebacillus flagellatus sp. nov., an alpha-amylase/pullulanase-producing bacterium isolated from cassava wastewater.</title>
        <authorList>
            <person name="Wang Q."/>
            <person name="Xie N."/>
            <person name="Qin Y."/>
            <person name="Shen N."/>
            <person name="Zhu J."/>
            <person name="Mi H."/>
            <person name="Huang R."/>
        </authorList>
    </citation>
    <scope>NUCLEOTIDE SEQUENCE [LARGE SCALE GENOMIC DNA]</scope>
    <source>
        <strain evidence="5 6">GST4</strain>
    </source>
</reference>
<dbReference type="InterPro" id="IPR017871">
    <property type="entry name" value="ABC_transporter-like_CS"/>
</dbReference>
<keyword evidence="6" id="KW-1185">Reference proteome</keyword>
<dbReference type="GO" id="GO:0016887">
    <property type="term" value="F:ATP hydrolysis activity"/>
    <property type="evidence" value="ECO:0007669"/>
    <property type="project" value="InterPro"/>
</dbReference>
<comment type="caution">
    <text evidence="5">The sequence shown here is derived from an EMBL/GenBank/DDBJ whole genome shotgun (WGS) entry which is preliminary data.</text>
</comment>
<evidence type="ECO:0000256" key="1">
    <source>
        <dbReference type="ARBA" id="ARBA00022741"/>
    </source>
</evidence>
<dbReference type="InterPro" id="IPR027417">
    <property type="entry name" value="P-loop_NTPase"/>
</dbReference>
<dbReference type="InterPro" id="IPR003439">
    <property type="entry name" value="ABC_transporter-like_ATP-bd"/>
</dbReference>
<dbReference type="SUPFAM" id="SSF52540">
    <property type="entry name" value="P-loop containing nucleoside triphosphate hydrolases"/>
    <property type="match status" value="2"/>
</dbReference>
<dbReference type="CDD" id="cd03221">
    <property type="entry name" value="ABCF_EF-3"/>
    <property type="match status" value="2"/>
</dbReference>
<organism evidence="5 6">
    <name type="scientific">Tumebacillus flagellatus</name>
    <dbReference type="NCBI Taxonomy" id="1157490"/>
    <lineage>
        <taxon>Bacteria</taxon>
        <taxon>Bacillati</taxon>
        <taxon>Bacillota</taxon>
        <taxon>Bacilli</taxon>
        <taxon>Bacillales</taxon>
        <taxon>Alicyclobacillaceae</taxon>
        <taxon>Tumebacillus</taxon>
    </lineage>
</organism>
<protein>
    <recommendedName>
        <fullName evidence="4">ABC transporter domain-containing protein</fullName>
    </recommendedName>
</protein>
<gene>
    <name evidence="5" type="ORF">EL26_21375</name>
</gene>
<dbReference type="InterPro" id="IPR051309">
    <property type="entry name" value="ABCF_ATPase"/>
</dbReference>
<dbReference type="SMART" id="SM00382">
    <property type="entry name" value="AAA"/>
    <property type="match status" value="2"/>
</dbReference>
<dbReference type="AlphaFoldDB" id="A0A074M5M6"/>
<feature type="coiled-coil region" evidence="3">
    <location>
        <begin position="206"/>
        <end position="236"/>
    </location>
</feature>
<evidence type="ECO:0000313" key="5">
    <source>
        <dbReference type="EMBL" id="KEO81307.1"/>
    </source>
</evidence>
<evidence type="ECO:0000256" key="3">
    <source>
        <dbReference type="SAM" id="Coils"/>
    </source>
</evidence>
<dbReference type="InterPro" id="IPR032781">
    <property type="entry name" value="ABC_tran_Xtn"/>
</dbReference>
<feature type="coiled-coil region" evidence="3">
    <location>
        <begin position="521"/>
        <end position="571"/>
    </location>
</feature>
<dbReference type="Proteomes" id="UP000027931">
    <property type="component" value="Unassembled WGS sequence"/>
</dbReference>
<dbReference type="PANTHER" id="PTHR42855:SF2">
    <property type="entry name" value="DRUG RESISTANCE ABC TRANSPORTER,ATP-BINDING PROTEIN"/>
    <property type="match status" value="1"/>
</dbReference>
<dbReference type="NCBIfam" id="NF000355">
    <property type="entry name" value="ribo_prot_ABC_F"/>
    <property type="match status" value="1"/>
</dbReference>
<dbReference type="eggNOG" id="COG0488">
    <property type="taxonomic scope" value="Bacteria"/>
</dbReference>
<dbReference type="STRING" id="1157490.EL26_21375"/>
<evidence type="ECO:0000313" key="6">
    <source>
        <dbReference type="Proteomes" id="UP000027931"/>
    </source>
</evidence>
<evidence type="ECO:0000256" key="2">
    <source>
        <dbReference type="ARBA" id="ARBA00022840"/>
    </source>
</evidence>
<dbReference type="PROSITE" id="PS00211">
    <property type="entry name" value="ABC_TRANSPORTER_1"/>
    <property type="match status" value="2"/>
</dbReference>
<evidence type="ECO:0000259" key="4">
    <source>
        <dbReference type="PROSITE" id="PS50893"/>
    </source>
</evidence>
<accession>A0A074M5M6</accession>
<dbReference type="Pfam" id="PF00005">
    <property type="entry name" value="ABC_tran"/>
    <property type="match status" value="2"/>
</dbReference>
<feature type="domain" description="ABC transporter" evidence="4">
    <location>
        <begin position="4"/>
        <end position="210"/>
    </location>
</feature>
<dbReference type="OrthoDB" id="9760950at2"/>
<dbReference type="Gene3D" id="3.40.50.300">
    <property type="entry name" value="P-loop containing nucleotide triphosphate hydrolases"/>
    <property type="match status" value="2"/>
</dbReference>
<keyword evidence="2" id="KW-0067">ATP-binding</keyword>
<sequence length="573" mass="65276">MMLLQTMNLSQSYGTRDVLKNIELELHAGDRIGLVGRNGEGKSTLMRLLAGTEQPEEGQVYFYGSVAYVPQSLEEFQEQTVSDWLALQNVTITESAAKEMGLRDHIWELPIAQLSGGEQTKVALLAALGTKPDLLLLDEPTNHLDLDAVQLLEKKLRAANVSLLVISHDRRFLDNVTNKTWALKACAVTPYPGTYSQYAQWVASEEERIAHNYQEYVKERDRLEEAIERKRQWAERGEKGRKPTDTFTRCLIAGDKSTAANMFAKAKALEKRLSKLEPEEKPENKLVAKVRFWEIVTSERPVLMRGENVTFRYGERAILRNIGFEVHKNDRIALVGPNGMGKSTLLKLLTGQLEAERGNIRITPTATLGYFDQVFDSLNLERSLLDDLLDLPNMDNTTARLFLGSFLFRGDEVFRKLATLSYGERVRYVLVKLILSRFNTLVLDEPSNHLDIATRENLEEALDDYPGAFLVASHDRYFLEKMTNKVWEIRDGQLIVHPMGFKEYMEQKNQPVAAPGKKQLKKQLQDELLLLETRLSQLSFQLSTATDAAEKQQLDTEFITLSRQANQLRNQLR</sequence>
<proteinExistence type="predicted"/>
<dbReference type="PROSITE" id="PS50893">
    <property type="entry name" value="ABC_TRANSPORTER_2"/>
    <property type="match status" value="2"/>
</dbReference>
<dbReference type="RefSeq" id="WP_038093522.1">
    <property type="nucleotide sequence ID" value="NZ_JMIR01000040.1"/>
</dbReference>